<evidence type="ECO:0000256" key="1">
    <source>
        <dbReference type="SAM" id="MobiDB-lite"/>
    </source>
</evidence>
<sequence length="67" mass="7431">MNILFLFLLPASTIYDCDFTNDLCMWGQSPDDNFDWTRAQGPTGTLMTGPTNDHTSGTSGFSFSCLR</sequence>
<dbReference type="Proteomes" id="UP000828390">
    <property type="component" value="Unassembled WGS sequence"/>
</dbReference>
<keyword evidence="5" id="KW-1185">Reference proteome</keyword>
<dbReference type="AlphaFoldDB" id="A0A9D4N4J0"/>
<protein>
    <recommendedName>
        <fullName evidence="3">MAM domain-containing protein</fullName>
    </recommendedName>
</protein>
<reference evidence="4" key="1">
    <citation type="journal article" date="2019" name="bioRxiv">
        <title>The Genome of the Zebra Mussel, Dreissena polymorpha: A Resource for Invasive Species Research.</title>
        <authorList>
            <person name="McCartney M.A."/>
            <person name="Auch B."/>
            <person name="Kono T."/>
            <person name="Mallez S."/>
            <person name="Zhang Y."/>
            <person name="Obille A."/>
            <person name="Becker A."/>
            <person name="Abrahante J.E."/>
            <person name="Garbe J."/>
            <person name="Badalamenti J.P."/>
            <person name="Herman A."/>
            <person name="Mangelson H."/>
            <person name="Liachko I."/>
            <person name="Sullivan S."/>
            <person name="Sone E.D."/>
            <person name="Koren S."/>
            <person name="Silverstein K.A.T."/>
            <person name="Beckman K.B."/>
            <person name="Gohl D.M."/>
        </authorList>
    </citation>
    <scope>NUCLEOTIDE SEQUENCE</scope>
    <source>
        <strain evidence="4">Duluth1</strain>
        <tissue evidence="4">Whole animal</tissue>
    </source>
</reference>
<dbReference type="InterPro" id="IPR051560">
    <property type="entry name" value="MAM_domain-containing"/>
</dbReference>
<reference evidence="4" key="2">
    <citation type="submission" date="2020-11" db="EMBL/GenBank/DDBJ databases">
        <authorList>
            <person name="McCartney M.A."/>
            <person name="Auch B."/>
            <person name="Kono T."/>
            <person name="Mallez S."/>
            <person name="Becker A."/>
            <person name="Gohl D.M."/>
            <person name="Silverstein K.A.T."/>
            <person name="Koren S."/>
            <person name="Bechman K.B."/>
            <person name="Herman A."/>
            <person name="Abrahante J.E."/>
            <person name="Garbe J."/>
        </authorList>
    </citation>
    <scope>NUCLEOTIDE SEQUENCE</scope>
    <source>
        <strain evidence="4">Duluth1</strain>
        <tissue evidence="4">Whole animal</tissue>
    </source>
</reference>
<dbReference type="Gene3D" id="2.60.120.200">
    <property type="match status" value="1"/>
</dbReference>
<keyword evidence="2" id="KW-0732">Signal</keyword>
<accession>A0A9D4N4J0</accession>
<evidence type="ECO:0000256" key="2">
    <source>
        <dbReference type="SAM" id="SignalP"/>
    </source>
</evidence>
<gene>
    <name evidence="4" type="ORF">DPMN_011714</name>
</gene>
<dbReference type="InterPro" id="IPR013320">
    <property type="entry name" value="ConA-like_dom_sf"/>
</dbReference>
<evidence type="ECO:0000313" key="5">
    <source>
        <dbReference type="Proteomes" id="UP000828390"/>
    </source>
</evidence>
<feature type="region of interest" description="Disordered" evidence="1">
    <location>
        <begin position="42"/>
        <end position="67"/>
    </location>
</feature>
<name>A0A9D4N4J0_DREPO</name>
<evidence type="ECO:0000259" key="3">
    <source>
        <dbReference type="PROSITE" id="PS50060"/>
    </source>
</evidence>
<feature type="chain" id="PRO_5038846214" description="MAM domain-containing protein" evidence="2">
    <location>
        <begin position="20"/>
        <end position="67"/>
    </location>
</feature>
<dbReference type="PROSITE" id="PS50060">
    <property type="entry name" value="MAM_2"/>
    <property type="match status" value="1"/>
</dbReference>
<evidence type="ECO:0000313" key="4">
    <source>
        <dbReference type="EMBL" id="KAH3887696.1"/>
    </source>
</evidence>
<dbReference type="InterPro" id="IPR000998">
    <property type="entry name" value="MAM_dom"/>
</dbReference>
<dbReference type="Pfam" id="PF00629">
    <property type="entry name" value="MAM"/>
    <property type="match status" value="1"/>
</dbReference>
<proteinExistence type="predicted"/>
<dbReference type="EMBL" id="JAIWYP010000001">
    <property type="protein sequence ID" value="KAH3887696.1"/>
    <property type="molecule type" value="Genomic_DNA"/>
</dbReference>
<dbReference type="PANTHER" id="PTHR23282">
    <property type="entry name" value="APICAL ENDOSOMAL GLYCOPROTEIN PRECURSOR"/>
    <property type="match status" value="1"/>
</dbReference>
<dbReference type="GO" id="GO:0016020">
    <property type="term" value="C:membrane"/>
    <property type="evidence" value="ECO:0007669"/>
    <property type="project" value="InterPro"/>
</dbReference>
<organism evidence="4 5">
    <name type="scientific">Dreissena polymorpha</name>
    <name type="common">Zebra mussel</name>
    <name type="synonym">Mytilus polymorpha</name>
    <dbReference type="NCBI Taxonomy" id="45954"/>
    <lineage>
        <taxon>Eukaryota</taxon>
        <taxon>Metazoa</taxon>
        <taxon>Spiralia</taxon>
        <taxon>Lophotrochozoa</taxon>
        <taxon>Mollusca</taxon>
        <taxon>Bivalvia</taxon>
        <taxon>Autobranchia</taxon>
        <taxon>Heteroconchia</taxon>
        <taxon>Euheterodonta</taxon>
        <taxon>Imparidentia</taxon>
        <taxon>Neoheterodontei</taxon>
        <taxon>Myida</taxon>
        <taxon>Dreissenoidea</taxon>
        <taxon>Dreissenidae</taxon>
        <taxon>Dreissena</taxon>
    </lineage>
</organism>
<dbReference type="SUPFAM" id="SSF49899">
    <property type="entry name" value="Concanavalin A-like lectins/glucanases"/>
    <property type="match status" value="1"/>
</dbReference>
<feature type="domain" description="MAM" evidence="3">
    <location>
        <begin position="15"/>
        <end position="61"/>
    </location>
</feature>
<comment type="caution">
    <text evidence="4">The sequence shown here is derived from an EMBL/GenBank/DDBJ whole genome shotgun (WGS) entry which is preliminary data.</text>
</comment>
<feature type="signal peptide" evidence="2">
    <location>
        <begin position="1"/>
        <end position="19"/>
    </location>
</feature>
<dbReference type="PANTHER" id="PTHR23282:SF101">
    <property type="entry name" value="MAM DOMAIN-CONTAINING PROTEIN"/>
    <property type="match status" value="1"/>
</dbReference>